<organism evidence="2 3">
    <name type="scientific">Delftia lacustris</name>
    <dbReference type="NCBI Taxonomy" id="558537"/>
    <lineage>
        <taxon>Bacteria</taxon>
        <taxon>Pseudomonadati</taxon>
        <taxon>Pseudomonadota</taxon>
        <taxon>Betaproteobacteria</taxon>
        <taxon>Burkholderiales</taxon>
        <taxon>Comamonadaceae</taxon>
        <taxon>Delftia</taxon>
    </lineage>
</organism>
<proteinExistence type="predicted"/>
<dbReference type="KEGG" id="dla:I6G47_04615"/>
<keyword evidence="3" id="KW-1185">Reference proteome</keyword>
<dbReference type="Proteomes" id="UP000595064">
    <property type="component" value="Chromosome"/>
</dbReference>
<gene>
    <name evidence="2" type="ORF">I6G47_04615</name>
</gene>
<accession>A0A7T2YUU5</accession>
<dbReference type="EMBL" id="CP065748">
    <property type="protein sequence ID" value="QPS82377.1"/>
    <property type="molecule type" value="Genomic_DNA"/>
</dbReference>
<feature type="transmembrane region" description="Helical" evidence="1">
    <location>
        <begin position="12"/>
        <end position="36"/>
    </location>
</feature>
<reference evidence="2 3" key="1">
    <citation type="submission" date="2020-12" db="EMBL/GenBank/DDBJ databases">
        <title>FDA dAtabase for Regulatory Grade micrObial Sequences (FDA-ARGOS): Supporting development and validation of Infectious Disease Dx tests.</title>
        <authorList>
            <person name="Sproer C."/>
            <person name="Gronow S."/>
            <person name="Severitt S."/>
            <person name="Schroder I."/>
            <person name="Tallon L."/>
            <person name="Sadzewicz L."/>
            <person name="Zhao X."/>
            <person name="Boylan J."/>
            <person name="Ott S."/>
            <person name="Bowen H."/>
            <person name="Vavikolanu K."/>
            <person name="Mehta A."/>
            <person name="Aluvathingal J."/>
            <person name="Nadendla S."/>
            <person name="Lowell S."/>
            <person name="Myers T."/>
            <person name="Yan Y."/>
            <person name="Sichtig H."/>
        </authorList>
    </citation>
    <scope>NUCLEOTIDE SEQUENCE [LARGE SCALE GENOMIC DNA]</scope>
    <source>
        <strain evidence="2 3">FDAARGOS_890</strain>
    </source>
</reference>
<keyword evidence="1" id="KW-0812">Transmembrane</keyword>
<dbReference type="RefSeq" id="WP_080649868.1">
    <property type="nucleotide sequence ID" value="NZ_CP065748.1"/>
</dbReference>
<name>A0A7T2YUU5_9BURK</name>
<keyword evidence="1" id="KW-1133">Transmembrane helix</keyword>
<feature type="transmembrane region" description="Helical" evidence="1">
    <location>
        <begin position="94"/>
        <end position="116"/>
    </location>
</feature>
<evidence type="ECO:0000313" key="2">
    <source>
        <dbReference type="EMBL" id="QPS82377.1"/>
    </source>
</evidence>
<sequence length="163" mass="18714">MDKRNLTEIRKSLIWSIPLFLLLLAMSIWSIFYTLYETVDDLNKLAPSVRITPLDPIALCVPIISITGIIIAIQKSVPCTEDAIKIPTRIFLSAIAVGVFIMFFCIFAITPFQYYAMPKLGYTRCNILEDHPTIYFTDWVKNPAWCVRGKSREWVKEQAHLAQ</sequence>
<feature type="transmembrane region" description="Helical" evidence="1">
    <location>
        <begin position="56"/>
        <end position="73"/>
    </location>
</feature>
<evidence type="ECO:0000256" key="1">
    <source>
        <dbReference type="SAM" id="Phobius"/>
    </source>
</evidence>
<evidence type="ECO:0000313" key="3">
    <source>
        <dbReference type="Proteomes" id="UP000595064"/>
    </source>
</evidence>
<dbReference type="AlphaFoldDB" id="A0A7T2YUU5"/>
<keyword evidence="1" id="KW-0472">Membrane</keyword>
<protein>
    <submittedName>
        <fullName evidence="2">Uncharacterized protein</fullName>
    </submittedName>
</protein>